<organism evidence="1 2">
    <name type="scientific">Camellia lanceoleosa</name>
    <dbReference type="NCBI Taxonomy" id="1840588"/>
    <lineage>
        <taxon>Eukaryota</taxon>
        <taxon>Viridiplantae</taxon>
        <taxon>Streptophyta</taxon>
        <taxon>Embryophyta</taxon>
        <taxon>Tracheophyta</taxon>
        <taxon>Spermatophyta</taxon>
        <taxon>Magnoliopsida</taxon>
        <taxon>eudicotyledons</taxon>
        <taxon>Gunneridae</taxon>
        <taxon>Pentapetalae</taxon>
        <taxon>asterids</taxon>
        <taxon>Ericales</taxon>
        <taxon>Theaceae</taxon>
        <taxon>Camellia</taxon>
    </lineage>
</organism>
<accession>A0ACC0IT06</accession>
<name>A0ACC0IT06_9ERIC</name>
<dbReference type="Proteomes" id="UP001060215">
    <property type="component" value="Chromosome 1"/>
</dbReference>
<dbReference type="EMBL" id="CM045758">
    <property type="protein sequence ID" value="KAI8029027.1"/>
    <property type="molecule type" value="Genomic_DNA"/>
</dbReference>
<proteinExistence type="predicted"/>
<evidence type="ECO:0000313" key="1">
    <source>
        <dbReference type="EMBL" id="KAI8029027.1"/>
    </source>
</evidence>
<evidence type="ECO:0000313" key="2">
    <source>
        <dbReference type="Proteomes" id="UP001060215"/>
    </source>
</evidence>
<protein>
    <submittedName>
        <fullName evidence="1">Uncharacterized protein</fullName>
    </submittedName>
</protein>
<comment type="caution">
    <text evidence="1">The sequence shown here is derived from an EMBL/GenBank/DDBJ whole genome shotgun (WGS) entry which is preliminary data.</text>
</comment>
<keyword evidence="2" id="KW-1185">Reference proteome</keyword>
<gene>
    <name evidence="1" type="ORF">LOK49_LG01G02728</name>
</gene>
<reference evidence="1 2" key="1">
    <citation type="journal article" date="2022" name="Plant J.">
        <title>Chromosome-level genome of Camellia lanceoleosa provides a valuable resource for understanding genome evolution and self-incompatibility.</title>
        <authorList>
            <person name="Gong W."/>
            <person name="Xiao S."/>
            <person name="Wang L."/>
            <person name="Liao Z."/>
            <person name="Chang Y."/>
            <person name="Mo W."/>
            <person name="Hu G."/>
            <person name="Li W."/>
            <person name="Zhao G."/>
            <person name="Zhu H."/>
            <person name="Hu X."/>
            <person name="Ji K."/>
            <person name="Xiang X."/>
            <person name="Song Q."/>
            <person name="Yuan D."/>
            <person name="Jin S."/>
            <person name="Zhang L."/>
        </authorList>
    </citation>
    <scope>NUCLEOTIDE SEQUENCE [LARGE SCALE GENOMIC DNA]</scope>
    <source>
        <strain evidence="1">SQ_2022a</strain>
    </source>
</reference>
<sequence length="210" mass="24182">MSRGREPELKRRRALELHMQSKITINGQVSMKWRRDSGIPGRPVRPANAQANLKDVFDLSSDVVAYEWAINTKYYTAHVSVWMAHLYDDFSIEALPIYDLDLLPRHSAHIEYRRRLQKLEESSLDPELSEYEISETEGVSLLGEEEPPSQIKISCLEWCTEHYIEYIEACVSNADLDRCLSVDGDFQGVERLYGALSAHMWPGMILKSFC</sequence>